<dbReference type="Pfam" id="PF07624">
    <property type="entry name" value="PSD2"/>
    <property type="match status" value="1"/>
</dbReference>
<dbReference type="Pfam" id="PF07637">
    <property type="entry name" value="PSD5"/>
    <property type="match status" value="1"/>
</dbReference>
<dbReference type="GO" id="GO:0020037">
    <property type="term" value="F:heme binding"/>
    <property type="evidence" value="ECO:0007669"/>
    <property type="project" value="InterPro"/>
</dbReference>
<evidence type="ECO:0000259" key="1">
    <source>
        <dbReference type="Pfam" id="PF07624"/>
    </source>
</evidence>
<dbReference type="Gene3D" id="1.10.760.10">
    <property type="entry name" value="Cytochrome c-like domain"/>
    <property type="match status" value="1"/>
</dbReference>
<feature type="domain" description="Cytochrome C Planctomycete-type" evidence="5">
    <location>
        <begin position="74"/>
        <end position="121"/>
    </location>
</feature>
<name>A0A518DWW9_9BACT</name>
<feature type="domain" description="DUF1592" evidence="4">
    <location>
        <begin position="465"/>
        <end position="592"/>
    </location>
</feature>
<dbReference type="Proteomes" id="UP000317648">
    <property type="component" value="Chromosome"/>
</dbReference>
<dbReference type="AlphaFoldDB" id="A0A518DWW9"/>
<reference evidence="7 8" key="1">
    <citation type="submission" date="2019-02" db="EMBL/GenBank/DDBJ databases">
        <title>Deep-cultivation of Planctomycetes and their phenomic and genomic characterization uncovers novel biology.</title>
        <authorList>
            <person name="Wiegand S."/>
            <person name="Jogler M."/>
            <person name="Boedeker C."/>
            <person name="Pinto D."/>
            <person name="Vollmers J."/>
            <person name="Rivas-Marin E."/>
            <person name="Kohn T."/>
            <person name="Peeters S.H."/>
            <person name="Heuer A."/>
            <person name="Rast P."/>
            <person name="Oberbeckmann S."/>
            <person name="Bunk B."/>
            <person name="Jeske O."/>
            <person name="Meyerdierks A."/>
            <person name="Storesund J.E."/>
            <person name="Kallscheuer N."/>
            <person name="Luecker S."/>
            <person name="Lage O.M."/>
            <person name="Pohl T."/>
            <person name="Merkel B.J."/>
            <person name="Hornburger P."/>
            <person name="Mueller R.-W."/>
            <person name="Bruemmer F."/>
            <person name="Labrenz M."/>
            <person name="Spormann A.M."/>
            <person name="Op den Camp H."/>
            <person name="Overmann J."/>
            <person name="Amann R."/>
            <person name="Jetten M.S.M."/>
            <person name="Mascher T."/>
            <person name="Medema M.H."/>
            <person name="Devos D.P."/>
            <person name="Kaster A.-K."/>
            <person name="Ovreas L."/>
            <person name="Rohde M."/>
            <person name="Galperin M.Y."/>
            <person name="Jogler C."/>
        </authorList>
    </citation>
    <scope>NUCLEOTIDE SEQUENCE [LARGE SCALE GENOMIC DNA]</scope>
    <source>
        <strain evidence="7 8">Pla85_3_4</strain>
    </source>
</reference>
<dbReference type="InterPro" id="IPR011478">
    <property type="entry name" value="DUF1585"/>
</dbReference>
<dbReference type="Pfam" id="PF07635">
    <property type="entry name" value="PSCyt1"/>
    <property type="match status" value="1"/>
</dbReference>
<evidence type="ECO:0000313" key="8">
    <source>
        <dbReference type="Proteomes" id="UP000317648"/>
    </source>
</evidence>
<dbReference type="InterPro" id="IPR013042">
    <property type="entry name" value="DUF1592"/>
</dbReference>
<dbReference type="KEGG" id="lcre:Pla8534_41490"/>
<dbReference type="InterPro" id="IPR011429">
    <property type="entry name" value="Cyt_c_Planctomycete-type"/>
</dbReference>
<accession>A0A518DWW9</accession>
<dbReference type="InterPro" id="IPR036909">
    <property type="entry name" value="Cyt_c-like_dom_sf"/>
</dbReference>
<dbReference type="PANTHER" id="PTHR35889:SF3">
    <property type="entry name" value="F-BOX DOMAIN-CONTAINING PROTEIN"/>
    <property type="match status" value="1"/>
</dbReference>
<proteinExistence type="predicted"/>
<dbReference type="PANTHER" id="PTHR35889">
    <property type="entry name" value="CYCLOINULO-OLIGOSACCHARIDE FRUCTANOTRANSFERASE-RELATED"/>
    <property type="match status" value="1"/>
</dbReference>
<evidence type="ECO:0000313" key="7">
    <source>
        <dbReference type="EMBL" id="QDU96329.1"/>
    </source>
</evidence>
<dbReference type="EMBL" id="CP036433">
    <property type="protein sequence ID" value="QDU96329.1"/>
    <property type="molecule type" value="Genomic_DNA"/>
</dbReference>
<protein>
    <submittedName>
        <fullName evidence="7">Planctomycete cytochrome C</fullName>
    </submittedName>
</protein>
<dbReference type="InterPro" id="IPR013043">
    <property type="entry name" value="DUF1595"/>
</dbReference>
<evidence type="ECO:0000259" key="3">
    <source>
        <dbReference type="Pfam" id="PF07627"/>
    </source>
</evidence>
<dbReference type="InterPro" id="IPR013036">
    <property type="entry name" value="DUF1587"/>
</dbReference>
<dbReference type="RefSeq" id="WP_145054969.1">
    <property type="nucleotide sequence ID" value="NZ_CP036433.1"/>
</dbReference>
<dbReference type="Pfam" id="PF07631">
    <property type="entry name" value="PSD4"/>
    <property type="match status" value="1"/>
</dbReference>
<evidence type="ECO:0000259" key="2">
    <source>
        <dbReference type="Pfam" id="PF07626"/>
    </source>
</evidence>
<feature type="domain" description="DUF1587" evidence="2">
    <location>
        <begin position="158"/>
        <end position="222"/>
    </location>
</feature>
<sequence>MRRHPAELLACLSRSGWSPFTGERALARCLAGSCVGLFCLVVLCLTPVSWAGAAEADSPGFYQQQVQPFLQQHCVACHGAQKQQGELRVDQLSADFRDAETESHWSEMLRRLEADEMPPPGRMRPSAQQREPVVRWISSQLQQTNDLRRRTEGRTVYRRLNRIEYENTLHDLLGIEAPLAMLLPEDDQMHGFDNVADALGFSPVLMEKYLEAARTAIDAAIAERPRPVPTTRRFTFGDRYREGQPLVSYYALTDDALVFRNVKPGLGAQYAFHAPSAGRYRFTLSVYAWQSKAPLPFSFYTGQKDNWRIAGYYNAMPGKAHLIQLEADVEHQDIFNFSPYTFGGARHHIPNGVGYDNNPEAGIAVQWVDVEGPLAEVWPPVSRTRLFGSVDPATGTLADAEAILGRLAPKAFRRPVADAELEPFVNLMRDQLEQGNTFEQALRVGLTGLFCSSDFLFRKEKPGPLDDYALATRLSYFLWSSLPDDELYALAAQGKLSSTQALHQQVERMLADPKAERFTENFVGQWLDLRQIAATTPDSQVYPEFDELLQISMVKETERFFEEMLQHDLTVMNVIDSDFAMLNERLALHYGIPDVHGLEIRKVRLPADSPRGGILTQASILKVTANGSTTSPVTRGVWVMQKLLGQTIPPPPKEVPAIVPDTRGAVTIREQLEKHRADASCAACHARIDPPGFALESFDVTGAFREIYRIPGKNGYRHQPGPPVDPAYVYNDQPFQNVTELKRLFLQDELAIARGVAEKLLVSATGSAVQPGERAAVDALVESTRSGHYGLRSLLHAVVRSPSFRSK</sequence>
<keyword evidence="8" id="KW-1185">Reference proteome</keyword>
<dbReference type="OrthoDB" id="188778at2"/>
<dbReference type="Pfam" id="PF07626">
    <property type="entry name" value="PSD3"/>
    <property type="match status" value="1"/>
</dbReference>
<evidence type="ECO:0000259" key="4">
    <source>
        <dbReference type="Pfam" id="PF07631"/>
    </source>
</evidence>
<feature type="domain" description="DUF1595" evidence="6">
    <location>
        <begin position="400"/>
        <end position="460"/>
    </location>
</feature>
<dbReference type="InterPro" id="IPR013039">
    <property type="entry name" value="DUF1588"/>
</dbReference>
<evidence type="ECO:0000259" key="6">
    <source>
        <dbReference type="Pfam" id="PF07637"/>
    </source>
</evidence>
<feature type="domain" description="DUF1585" evidence="1">
    <location>
        <begin position="733"/>
        <end position="804"/>
    </location>
</feature>
<organism evidence="7 8">
    <name type="scientific">Lignipirellula cremea</name>
    <dbReference type="NCBI Taxonomy" id="2528010"/>
    <lineage>
        <taxon>Bacteria</taxon>
        <taxon>Pseudomonadati</taxon>
        <taxon>Planctomycetota</taxon>
        <taxon>Planctomycetia</taxon>
        <taxon>Pirellulales</taxon>
        <taxon>Pirellulaceae</taxon>
        <taxon>Lignipirellula</taxon>
    </lineage>
</organism>
<feature type="domain" description="DUF1588" evidence="3">
    <location>
        <begin position="611"/>
        <end position="706"/>
    </location>
</feature>
<dbReference type="SUPFAM" id="SSF46626">
    <property type="entry name" value="Cytochrome c"/>
    <property type="match status" value="1"/>
</dbReference>
<evidence type="ECO:0000259" key="5">
    <source>
        <dbReference type="Pfam" id="PF07635"/>
    </source>
</evidence>
<gene>
    <name evidence="7" type="ORF">Pla8534_41490</name>
</gene>
<dbReference type="Pfam" id="PF07627">
    <property type="entry name" value="PSCyt3"/>
    <property type="match status" value="1"/>
</dbReference>
<dbReference type="GO" id="GO:0009055">
    <property type="term" value="F:electron transfer activity"/>
    <property type="evidence" value="ECO:0007669"/>
    <property type="project" value="InterPro"/>
</dbReference>